<dbReference type="AlphaFoldDB" id="E3KMH5"/>
<accession>E3KMH5</accession>
<name>E3KMH5_PUCGT</name>
<dbReference type="GeneID" id="10544052"/>
<dbReference type="VEuPathDB" id="FungiDB:PGTG_11856"/>
<dbReference type="EMBL" id="DS178295">
    <property type="protein sequence ID" value="EFP85500.1"/>
    <property type="molecule type" value="Genomic_DNA"/>
</dbReference>
<protein>
    <submittedName>
        <fullName evidence="1">Uncharacterized protein</fullName>
    </submittedName>
</protein>
<keyword evidence="2" id="KW-1185">Reference proteome</keyword>
<dbReference type="KEGG" id="pgr:PGTG_11856"/>
<sequence length="125" mass="14324">MATEYFLVFCEVKLGYTMEKNAKWTMEGITVQSWIRNTKPREKELSTKMISKEEYTINQQGIVLVSMCVWIGIDCDGLCFLMDDSFTAVDAFFSKYFTVLSAMEDASGALEEVQIQHINPLHQSE</sequence>
<dbReference type="RefSeq" id="XP_003329919.1">
    <property type="nucleotide sequence ID" value="XM_003329871.1"/>
</dbReference>
<reference key="1">
    <citation type="submission" date="2007-01" db="EMBL/GenBank/DDBJ databases">
        <title>The Genome Sequence of Puccinia graminis f. sp. tritici Strain CRL 75-36-700-3.</title>
        <authorList>
            <consortium name="The Broad Institute Genome Sequencing Platform"/>
            <person name="Birren B."/>
            <person name="Lander E."/>
            <person name="Galagan J."/>
            <person name="Nusbaum C."/>
            <person name="Devon K."/>
            <person name="Cuomo C."/>
            <person name="Jaffe D."/>
            <person name="Butler J."/>
            <person name="Alvarez P."/>
            <person name="Gnerre S."/>
            <person name="Grabherr M."/>
            <person name="Mauceli E."/>
            <person name="Brockman W."/>
            <person name="Young S."/>
            <person name="LaButti K."/>
            <person name="Sykes S."/>
            <person name="DeCaprio D."/>
            <person name="Crawford M."/>
            <person name="Koehrsen M."/>
            <person name="Engels R."/>
            <person name="Montgomery P."/>
            <person name="Pearson M."/>
            <person name="Howarth C."/>
            <person name="Larson L."/>
            <person name="White J."/>
            <person name="Zeng Q."/>
            <person name="Kodira C."/>
            <person name="Yandava C."/>
            <person name="Alvarado L."/>
            <person name="O'Leary S."/>
            <person name="Szabo L."/>
            <person name="Dean R."/>
            <person name="Schein J."/>
        </authorList>
    </citation>
    <scope>NUCLEOTIDE SEQUENCE</scope>
    <source>
        <strain>CRL 75-36-700-3</strain>
    </source>
</reference>
<evidence type="ECO:0000313" key="2">
    <source>
        <dbReference type="Proteomes" id="UP000008783"/>
    </source>
</evidence>
<dbReference type="Proteomes" id="UP000008783">
    <property type="component" value="Unassembled WGS sequence"/>
</dbReference>
<proteinExistence type="predicted"/>
<evidence type="ECO:0000313" key="1">
    <source>
        <dbReference type="EMBL" id="EFP85500.1"/>
    </source>
</evidence>
<reference evidence="2" key="2">
    <citation type="journal article" date="2011" name="Proc. Natl. Acad. Sci. U.S.A.">
        <title>Obligate biotrophy features unraveled by the genomic analysis of rust fungi.</title>
        <authorList>
            <person name="Duplessis S."/>
            <person name="Cuomo C.A."/>
            <person name="Lin Y.-C."/>
            <person name="Aerts A."/>
            <person name="Tisserant E."/>
            <person name="Veneault-Fourrey C."/>
            <person name="Joly D.L."/>
            <person name="Hacquard S."/>
            <person name="Amselem J."/>
            <person name="Cantarel B.L."/>
            <person name="Chiu R."/>
            <person name="Coutinho P.M."/>
            <person name="Feau N."/>
            <person name="Field M."/>
            <person name="Frey P."/>
            <person name="Gelhaye E."/>
            <person name="Goldberg J."/>
            <person name="Grabherr M.G."/>
            <person name="Kodira C.D."/>
            <person name="Kohler A."/>
            <person name="Kuees U."/>
            <person name="Lindquist E.A."/>
            <person name="Lucas S.M."/>
            <person name="Mago R."/>
            <person name="Mauceli E."/>
            <person name="Morin E."/>
            <person name="Murat C."/>
            <person name="Pangilinan J.L."/>
            <person name="Park R."/>
            <person name="Pearson M."/>
            <person name="Quesneville H."/>
            <person name="Rouhier N."/>
            <person name="Sakthikumar S."/>
            <person name="Salamov A.A."/>
            <person name="Schmutz J."/>
            <person name="Selles B."/>
            <person name="Shapiro H."/>
            <person name="Tanguay P."/>
            <person name="Tuskan G.A."/>
            <person name="Henrissat B."/>
            <person name="Van de Peer Y."/>
            <person name="Rouze P."/>
            <person name="Ellis J.G."/>
            <person name="Dodds P.N."/>
            <person name="Schein J.E."/>
            <person name="Zhong S."/>
            <person name="Hamelin R.C."/>
            <person name="Grigoriev I.V."/>
            <person name="Szabo L.J."/>
            <person name="Martin F."/>
        </authorList>
    </citation>
    <scope>NUCLEOTIDE SEQUENCE [LARGE SCALE GENOMIC DNA]</scope>
    <source>
        <strain evidence="2">CRL 75-36-700-3 / race SCCL</strain>
    </source>
</reference>
<gene>
    <name evidence="1" type="ORF">PGTG_11856</name>
</gene>
<organism evidence="1 2">
    <name type="scientific">Puccinia graminis f. sp. tritici (strain CRL 75-36-700-3 / race SCCL)</name>
    <name type="common">Black stem rust fungus</name>
    <dbReference type="NCBI Taxonomy" id="418459"/>
    <lineage>
        <taxon>Eukaryota</taxon>
        <taxon>Fungi</taxon>
        <taxon>Dikarya</taxon>
        <taxon>Basidiomycota</taxon>
        <taxon>Pucciniomycotina</taxon>
        <taxon>Pucciniomycetes</taxon>
        <taxon>Pucciniales</taxon>
        <taxon>Pucciniaceae</taxon>
        <taxon>Puccinia</taxon>
    </lineage>
</organism>
<dbReference type="InParanoid" id="E3KMH5"/>
<dbReference type="HOGENOM" id="CLU_1993734_0_0_1"/>